<dbReference type="EMBL" id="GBHO01034549">
    <property type="protein sequence ID" value="JAG09055.1"/>
    <property type="molecule type" value="Transcribed_RNA"/>
</dbReference>
<dbReference type="PROSITE" id="PS50157">
    <property type="entry name" value="ZINC_FINGER_C2H2_2"/>
    <property type="match status" value="1"/>
</dbReference>
<dbReference type="AlphaFoldDB" id="A0A0A9WW22"/>
<evidence type="ECO:0000313" key="3">
    <source>
        <dbReference type="EMBL" id="JAG09055.1"/>
    </source>
</evidence>
<keyword evidence="1" id="KW-0863">Zinc-finger</keyword>
<dbReference type="Gene3D" id="3.30.160.60">
    <property type="entry name" value="Classic Zinc Finger"/>
    <property type="match status" value="1"/>
</dbReference>
<evidence type="ECO:0000259" key="2">
    <source>
        <dbReference type="PROSITE" id="PS50157"/>
    </source>
</evidence>
<evidence type="ECO:0000256" key="1">
    <source>
        <dbReference type="PROSITE-ProRule" id="PRU00042"/>
    </source>
</evidence>
<protein>
    <submittedName>
        <fullName evidence="3">Longitudinals lacking protein, isoforms A/B/D/L</fullName>
    </submittedName>
</protein>
<sequence length="129" mass="14843">GQHDLNNMAGNSQGYVKLRQLLTKSALNELVPDHFSLNDSSCSQEKRFKCDACPKSYKYKEGLYTHKRFACGKDPQFQCPYCTYRAYHKGNLKLHVGKNHPEHFETSDAKFEENGSYHPLISDNSMLHQ</sequence>
<accession>A0A0A9WW22</accession>
<organism evidence="3">
    <name type="scientific">Lygus hesperus</name>
    <name type="common">Western plant bug</name>
    <dbReference type="NCBI Taxonomy" id="30085"/>
    <lineage>
        <taxon>Eukaryota</taxon>
        <taxon>Metazoa</taxon>
        <taxon>Ecdysozoa</taxon>
        <taxon>Arthropoda</taxon>
        <taxon>Hexapoda</taxon>
        <taxon>Insecta</taxon>
        <taxon>Pterygota</taxon>
        <taxon>Neoptera</taxon>
        <taxon>Paraneoptera</taxon>
        <taxon>Hemiptera</taxon>
        <taxon>Heteroptera</taxon>
        <taxon>Panheteroptera</taxon>
        <taxon>Cimicomorpha</taxon>
        <taxon>Miridae</taxon>
        <taxon>Mirini</taxon>
        <taxon>Lygus</taxon>
    </lineage>
</organism>
<feature type="domain" description="C2H2-type" evidence="2">
    <location>
        <begin position="48"/>
        <end position="75"/>
    </location>
</feature>
<proteinExistence type="predicted"/>
<dbReference type="SMART" id="SM00355">
    <property type="entry name" value="ZnF_C2H2"/>
    <property type="match status" value="2"/>
</dbReference>
<keyword evidence="1" id="KW-0479">Metal-binding</keyword>
<feature type="non-terminal residue" evidence="3">
    <location>
        <position position="1"/>
    </location>
</feature>
<reference evidence="3" key="1">
    <citation type="journal article" date="2014" name="PLoS ONE">
        <title>Transcriptome-Based Identification of ABC Transporters in the Western Tarnished Plant Bug Lygus hesperus.</title>
        <authorList>
            <person name="Hull J.J."/>
            <person name="Chaney K."/>
            <person name="Geib S.M."/>
            <person name="Fabrick J.A."/>
            <person name="Brent C.S."/>
            <person name="Walsh D."/>
            <person name="Lavine L.C."/>
        </authorList>
    </citation>
    <scope>NUCLEOTIDE SEQUENCE</scope>
</reference>
<gene>
    <name evidence="3" type="primary">lola_47</name>
    <name evidence="3" type="ORF">CM83_33752</name>
</gene>
<dbReference type="InterPro" id="IPR036236">
    <property type="entry name" value="Znf_C2H2_sf"/>
</dbReference>
<reference evidence="3" key="2">
    <citation type="submission" date="2014-07" db="EMBL/GenBank/DDBJ databases">
        <authorList>
            <person name="Hull J."/>
        </authorList>
    </citation>
    <scope>NUCLEOTIDE SEQUENCE</scope>
</reference>
<name>A0A0A9WW22_LYGHE</name>
<keyword evidence="1" id="KW-0862">Zinc</keyword>
<dbReference type="SUPFAM" id="SSF57667">
    <property type="entry name" value="beta-beta-alpha zinc fingers"/>
    <property type="match status" value="1"/>
</dbReference>
<dbReference type="InterPro" id="IPR013087">
    <property type="entry name" value="Znf_C2H2_type"/>
</dbReference>
<dbReference type="GO" id="GO:0008270">
    <property type="term" value="F:zinc ion binding"/>
    <property type="evidence" value="ECO:0007669"/>
    <property type="project" value="UniProtKB-KW"/>
</dbReference>